<name>A0A9N9F3X9_9GLOM</name>
<comment type="caution">
    <text evidence="1">The sequence shown here is derived from an EMBL/GenBank/DDBJ whole genome shotgun (WGS) entry which is preliminary data.</text>
</comment>
<gene>
    <name evidence="1" type="ORF">DERYTH_LOCUS3242</name>
</gene>
<reference evidence="1" key="1">
    <citation type="submission" date="2021-06" db="EMBL/GenBank/DDBJ databases">
        <authorList>
            <person name="Kallberg Y."/>
            <person name="Tangrot J."/>
            <person name="Rosling A."/>
        </authorList>
    </citation>
    <scope>NUCLEOTIDE SEQUENCE</scope>
    <source>
        <strain evidence="1">MA453B</strain>
    </source>
</reference>
<sequence length="39" mass="4542">MPSSKNRFRREKALIGELKDKAKENKSKTCLQHAIENEL</sequence>
<dbReference type="AlphaFoldDB" id="A0A9N9F3X9"/>
<keyword evidence="2" id="KW-1185">Reference proteome</keyword>
<evidence type="ECO:0000313" key="1">
    <source>
        <dbReference type="EMBL" id="CAG8508054.1"/>
    </source>
</evidence>
<proteinExistence type="predicted"/>
<dbReference type="Proteomes" id="UP000789405">
    <property type="component" value="Unassembled WGS sequence"/>
</dbReference>
<evidence type="ECO:0000313" key="2">
    <source>
        <dbReference type="Proteomes" id="UP000789405"/>
    </source>
</evidence>
<accession>A0A9N9F3X9</accession>
<dbReference type="EMBL" id="CAJVPY010001120">
    <property type="protein sequence ID" value="CAG8508054.1"/>
    <property type="molecule type" value="Genomic_DNA"/>
</dbReference>
<organism evidence="1 2">
    <name type="scientific">Dentiscutata erythropus</name>
    <dbReference type="NCBI Taxonomy" id="1348616"/>
    <lineage>
        <taxon>Eukaryota</taxon>
        <taxon>Fungi</taxon>
        <taxon>Fungi incertae sedis</taxon>
        <taxon>Mucoromycota</taxon>
        <taxon>Glomeromycotina</taxon>
        <taxon>Glomeromycetes</taxon>
        <taxon>Diversisporales</taxon>
        <taxon>Gigasporaceae</taxon>
        <taxon>Dentiscutata</taxon>
    </lineage>
</organism>
<protein>
    <submittedName>
        <fullName evidence="1">10912_t:CDS:1</fullName>
    </submittedName>
</protein>